<dbReference type="RefSeq" id="WP_155396857.1">
    <property type="nucleotide sequence ID" value="NZ_CP009517.1"/>
</dbReference>
<evidence type="ECO:0000256" key="5">
    <source>
        <dbReference type="ARBA" id="ARBA00023136"/>
    </source>
</evidence>
<name>A0A0E3SPS4_METBA</name>
<dbReference type="InterPro" id="IPR058533">
    <property type="entry name" value="Cation_efflux_TM"/>
</dbReference>
<proteinExistence type="predicted"/>
<gene>
    <name evidence="9" type="ORF">MSBR3_3275</name>
</gene>
<dbReference type="NCBIfam" id="TIGR01297">
    <property type="entry name" value="CDF"/>
    <property type="match status" value="1"/>
</dbReference>
<keyword evidence="10" id="KW-1185">Reference proteome</keyword>
<dbReference type="PATRIC" id="fig|1434107.4.peg.4129"/>
<reference evidence="9" key="1">
    <citation type="submission" date="2014-07" db="EMBL/GenBank/DDBJ databases">
        <title>Methanogenic archaea and the global carbon cycle.</title>
        <authorList>
            <person name="Henriksen J.R."/>
            <person name="Luke J."/>
            <person name="Reinhart S."/>
            <person name="Benedict M.N."/>
            <person name="Youngblut N.D."/>
            <person name="Metcalf M.E."/>
            <person name="Whitaker R.J."/>
            <person name="Metcalf W.W."/>
        </authorList>
    </citation>
    <scope>NUCLEOTIDE SEQUENCE [LARGE SCALE GENOMIC DNA]</scope>
    <source>
        <strain evidence="9">3</strain>
    </source>
</reference>
<keyword evidence="4 6" id="KW-1133">Transmembrane helix</keyword>
<protein>
    <submittedName>
        <fullName evidence="9">Cation efflux system protein</fullName>
    </submittedName>
</protein>
<dbReference type="STRING" id="1434107.MSBR3_3275"/>
<dbReference type="GeneID" id="25418776"/>
<dbReference type="SUPFAM" id="SSF160240">
    <property type="entry name" value="Cation efflux protein cytoplasmic domain-like"/>
    <property type="match status" value="1"/>
</dbReference>
<dbReference type="InterPro" id="IPR036837">
    <property type="entry name" value="Cation_efflux_CTD_sf"/>
</dbReference>
<accession>A0A0E3SPS4</accession>
<dbReference type="Pfam" id="PF16916">
    <property type="entry name" value="ZT_dimer"/>
    <property type="match status" value="1"/>
</dbReference>
<feature type="transmembrane region" description="Helical" evidence="6">
    <location>
        <begin position="222"/>
        <end position="245"/>
    </location>
</feature>
<dbReference type="SUPFAM" id="SSF161111">
    <property type="entry name" value="Cation efflux protein transmembrane domain-like"/>
    <property type="match status" value="1"/>
</dbReference>
<dbReference type="InterPro" id="IPR002524">
    <property type="entry name" value="Cation_efflux"/>
</dbReference>
<dbReference type="Gene3D" id="3.30.70.1350">
    <property type="entry name" value="Cation efflux protein, cytoplasmic domain"/>
    <property type="match status" value="1"/>
</dbReference>
<dbReference type="InterPro" id="IPR027470">
    <property type="entry name" value="Cation_efflux_CTD"/>
</dbReference>
<sequence length="392" mass="43521">MQADKKLDETRNKTRNKSYLGLALSLTLTLFKLLAGTLGNSTLLLADAVHSFSEFINECTKFLDYSIGSKPEDESHNYGHGKVTTLCVGAGALILLFASFHTISLSSGKLLMFLQSKEPGTPEVTALYAAIAAFVLRNIMAILIGNPEVQVKEVSSKDYVPIKHLSIIQIKNLLAIHIKHLSIIQIKNLLAIHIKYLSVVPVKYLLAIPIKELLAVRIKKLLVIPIKDVLIFGFVIAGIGCTFLPEKGFKIADSFVALFLSLYLLETSGKLLYKTANELIEASLDEENNLRIREIIDKTENVTGSGELKTRRIGKNIAINASVNVNNSLNVLEAAEIANLVEERLKASFTEDIYVLIKIEPVEVVNKSFKNKVDLLMGRQEKRQIYFNKIKT</sequence>
<evidence type="ECO:0000259" key="8">
    <source>
        <dbReference type="Pfam" id="PF16916"/>
    </source>
</evidence>
<evidence type="ECO:0000256" key="2">
    <source>
        <dbReference type="ARBA" id="ARBA00022448"/>
    </source>
</evidence>
<dbReference type="AlphaFoldDB" id="A0A0E3SPS4"/>
<dbReference type="KEGG" id="mbak:MSBR3_3275"/>
<comment type="subcellular location">
    <subcellularLocation>
        <location evidence="1">Membrane</location>
        <topology evidence="1">Multi-pass membrane protein</topology>
    </subcellularLocation>
</comment>
<keyword evidence="5 6" id="KW-0472">Membrane</keyword>
<dbReference type="Gene3D" id="1.20.1510.10">
    <property type="entry name" value="Cation efflux protein transmembrane domain"/>
    <property type="match status" value="1"/>
</dbReference>
<evidence type="ECO:0000256" key="4">
    <source>
        <dbReference type="ARBA" id="ARBA00022989"/>
    </source>
</evidence>
<evidence type="ECO:0000256" key="6">
    <source>
        <dbReference type="SAM" id="Phobius"/>
    </source>
</evidence>
<evidence type="ECO:0000259" key="7">
    <source>
        <dbReference type="Pfam" id="PF01545"/>
    </source>
</evidence>
<dbReference type="OrthoDB" id="8907at2157"/>
<dbReference type="InterPro" id="IPR027469">
    <property type="entry name" value="Cation_efflux_TMD_sf"/>
</dbReference>
<dbReference type="PANTHER" id="PTHR43840:SF15">
    <property type="entry name" value="MITOCHONDRIAL METAL TRANSPORTER 1-RELATED"/>
    <property type="match status" value="1"/>
</dbReference>
<keyword evidence="2" id="KW-0813">Transport</keyword>
<evidence type="ECO:0000313" key="10">
    <source>
        <dbReference type="Proteomes" id="UP000033066"/>
    </source>
</evidence>
<feature type="domain" description="Cation efflux protein cytoplasmic" evidence="8">
    <location>
        <begin position="284"/>
        <end position="361"/>
    </location>
</feature>
<dbReference type="Proteomes" id="UP000033066">
    <property type="component" value="Chromosome"/>
</dbReference>
<dbReference type="GO" id="GO:0016020">
    <property type="term" value="C:membrane"/>
    <property type="evidence" value="ECO:0007669"/>
    <property type="project" value="UniProtKB-SubCell"/>
</dbReference>
<dbReference type="GO" id="GO:0008324">
    <property type="term" value="F:monoatomic cation transmembrane transporter activity"/>
    <property type="evidence" value="ECO:0007669"/>
    <property type="project" value="InterPro"/>
</dbReference>
<dbReference type="Pfam" id="PF01545">
    <property type="entry name" value="Cation_efflux"/>
    <property type="match status" value="1"/>
</dbReference>
<dbReference type="EMBL" id="CP009517">
    <property type="protein sequence ID" value="AKB83853.1"/>
    <property type="molecule type" value="Genomic_DNA"/>
</dbReference>
<feature type="transmembrane region" description="Helical" evidence="6">
    <location>
        <begin position="83"/>
        <end position="103"/>
    </location>
</feature>
<dbReference type="InterPro" id="IPR050291">
    <property type="entry name" value="CDF_Transporter"/>
</dbReference>
<organism evidence="9 10">
    <name type="scientific">Methanosarcina barkeri 3</name>
    <dbReference type="NCBI Taxonomy" id="1434107"/>
    <lineage>
        <taxon>Archaea</taxon>
        <taxon>Methanobacteriati</taxon>
        <taxon>Methanobacteriota</taxon>
        <taxon>Stenosarchaea group</taxon>
        <taxon>Methanomicrobia</taxon>
        <taxon>Methanosarcinales</taxon>
        <taxon>Methanosarcinaceae</taxon>
        <taxon>Methanosarcina</taxon>
    </lineage>
</organism>
<feature type="domain" description="Cation efflux protein transmembrane" evidence="7">
    <location>
        <begin position="20"/>
        <end position="280"/>
    </location>
</feature>
<dbReference type="HOGENOM" id="CLU_013430_3_6_2"/>
<keyword evidence="3 6" id="KW-0812">Transmembrane</keyword>
<evidence type="ECO:0000256" key="3">
    <source>
        <dbReference type="ARBA" id="ARBA00022692"/>
    </source>
</evidence>
<dbReference type="PANTHER" id="PTHR43840">
    <property type="entry name" value="MITOCHONDRIAL METAL TRANSPORTER 1-RELATED"/>
    <property type="match status" value="1"/>
</dbReference>
<evidence type="ECO:0000256" key="1">
    <source>
        <dbReference type="ARBA" id="ARBA00004141"/>
    </source>
</evidence>
<evidence type="ECO:0000313" key="9">
    <source>
        <dbReference type="EMBL" id="AKB83853.1"/>
    </source>
</evidence>